<comment type="caution">
    <text evidence="1">The sequence shown here is derived from an EMBL/GenBank/DDBJ whole genome shotgun (WGS) entry which is preliminary data.</text>
</comment>
<reference evidence="1 2" key="1">
    <citation type="journal article" date="2016" name="Nat. Commun.">
        <title>Thousands of microbial genomes shed light on interconnected biogeochemical processes in an aquifer system.</title>
        <authorList>
            <person name="Anantharaman K."/>
            <person name="Brown C.T."/>
            <person name="Hug L.A."/>
            <person name="Sharon I."/>
            <person name="Castelle C.J."/>
            <person name="Probst A.J."/>
            <person name="Thomas B.C."/>
            <person name="Singh A."/>
            <person name="Wilkins M.J."/>
            <person name="Karaoz U."/>
            <person name="Brodie E.L."/>
            <person name="Williams K.H."/>
            <person name="Hubbard S.S."/>
            <person name="Banfield J.F."/>
        </authorList>
    </citation>
    <scope>NUCLEOTIDE SEQUENCE [LARGE SCALE GENOMIC DNA]</scope>
</reference>
<dbReference type="GO" id="GO:0003677">
    <property type="term" value="F:DNA binding"/>
    <property type="evidence" value="ECO:0007669"/>
    <property type="project" value="InterPro"/>
</dbReference>
<gene>
    <name evidence="1" type="ORF">A2648_00570</name>
</gene>
<dbReference type="GO" id="GO:0046872">
    <property type="term" value="F:metal ion binding"/>
    <property type="evidence" value="ECO:0007669"/>
    <property type="project" value="InterPro"/>
</dbReference>
<accession>A0A1G2CR74</accession>
<evidence type="ECO:0000313" key="2">
    <source>
        <dbReference type="Proteomes" id="UP000178841"/>
    </source>
</evidence>
<dbReference type="STRING" id="1798657.A2648_00570"/>
<dbReference type="Gene3D" id="1.20.58.1000">
    <property type="entry name" value="Metal-sensitive repressor, helix protomer"/>
    <property type="match status" value="1"/>
</dbReference>
<sequence length="90" mass="10061">MKKLIKKSALRRLSIARGQLGGLISMVEAEKYCVDVITQSSAIKEALSGVERMILENHLETHALHQMKTGGEKKATAEILKIYKLAQRKK</sequence>
<name>A0A1G2CR74_9BACT</name>
<dbReference type="CDD" id="cd10148">
    <property type="entry name" value="CsoR-like_DUF156"/>
    <property type="match status" value="1"/>
</dbReference>
<proteinExistence type="predicted"/>
<evidence type="ECO:0000313" key="1">
    <source>
        <dbReference type="EMBL" id="OGZ03886.1"/>
    </source>
</evidence>
<dbReference type="InterPro" id="IPR003735">
    <property type="entry name" value="Metal_Tscrpt_repr"/>
</dbReference>
<dbReference type="PANTHER" id="PTHR33677">
    <property type="entry name" value="TRANSCRIPTIONAL REPRESSOR FRMR-RELATED"/>
    <property type="match status" value="1"/>
</dbReference>
<dbReference type="InterPro" id="IPR038390">
    <property type="entry name" value="Metal_Tscrpt_repr_sf"/>
</dbReference>
<evidence type="ECO:0008006" key="3">
    <source>
        <dbReference type="Google" id="ProtNLM"/>
    </source>
</evidence>
<dbReference type="EMBL" id="MHLH01000014">
    <property type="protein sequence ID" value="OGZ03886.1"/>
    <property type="molecule type" value="Genomic_DNA"/>
</dbReference>
<protein>
    <recommendedName>
        <fullName evidence="3">Transcriptional regulator</fullName>
    </recommendedName>
</protein>
<organism evidence="1 2">
    <name type="scientific">Candidatus Lloydbacteria bacterium RIFCSPHIGHO2_01_FULL_41_20</name>
    <dbReference type="NCBI Taxonomy" id="1798657"/>
    <lineage>
        <taxon>Bacteria</taxon>
        <taxon>Candidatus Lloydiibacteriota</taxon>
    </lineage>
</organism>
<dbReference type="GO" id="GO:0045892">
    <property type="term" value="P:negative regulation of DNA-templated transcription"/>
    <property type="evidence" value="ECO:0007669"/>
    <property type="project" value="UniProtKB-ARBA"/>
</dbReference>
<dbReference type="Proteomes" id="UP000178841">
    <property type="component" value="Unassembled WGS sequence"/>
</dbReference>
<dbReference type="AlphaFoldDB" id="A0A1G2CR74"/>
<dbReference type="Pfam" id="PF02583">
    <property type="entry name" value="Trns_repr_metal"/>
    <property type="match status" value="1"/>
</dbReference>